<gene>
    <name evidence="1" type="ORF">AVDCRST_MAG27-2701</name>
</gene>
<accession>A0A6J4ILC5</accession>
<name>A0A6J4ILC5_9PROT</name>
<organism evidence="1">
    <name type="scientific">uncultured Craurococcus sp</name>
    <dbReference type="NCBI Taxonomy" id="1135998"/>
    <lineage>
        <taxon>Bacteria</taxon>
        <taxon>Pseudomonadati</taxon>
        <taxon>Pseudomonadota</taxon>
        <taxon>Alphaproteobacteria</taxon>
        <taxon>Acetobacterales</taxon>
        <taxon>Acetobacteraceae</taxon>
        <taxon>Craurococcus</taxon>
        <taxon>environmental samples</taxon>
    </lineage>
</organism>
<dbReference type="AlphaFoldDB" id="A0A6J4ILC5"/>
<reference evidence="1" key="1">
    <citation type="submission" date="2020-02" db="EMBL/GenBank/DDBJ databases">
        <authorList>
            <person name="Meier V. D."/>
        </authorList>
    </citation>
    <scope>NUCLEOTIDE SEQUENCE</scope>
    <source>
        <strain evidence="1">AVDCRST_MAG27</strain>
    </source>
</reference>
<protein>
    <submittedName>
        <fullName evidence="1">Uncharacterized protein</fullName>
    </submittedName>
</protein>
<proteinExistence type="predicted"/>
<dbReference type="EMBL" id="CADCTD010000093">
    <property type="protein sequence ID" value="CAA9253840.1"/>
    <property type="molecule type" value="Genomic_DNA"/>
</dbReference>
<sequence length="88" mass="9763">MRNRQGCSTFVLVMDPAFALTVNDLARDEALCLRCGCRSQTYSRARLIALVGRDARLHLIGLNRELWCGDCGEPPFQGWVTAPVANQP</sequence>
<evidence type="ECO:0000313" key="1">
    <source>
        <dbReference type="EMBL" id="CAA9253840.1"/>
    </source>
</evidence>